<dbReference type="Proteomes" id="UP000314294">
    <property type="component" value="Unassembled WGS sequence"/>
</dbReference>
<reference evidence="2 3" key="1">
    <citation type="submission" date="2019-03" db="EMBL/GenBank/DDBJ databases">
        <title>First draft genome of Liparis tanakae, snailfish: a comprehensive survey of snailfish specific genes.</title>
        <authorList>
            <person name="Kim W."/>
            <person name="Song I."/>
            <person name="Jeong J.-H."/>
            <person name="Kim D."/>
            <person name="Kim S."/>
            <person name="Ryu S."/>
            <person name="Song J.Y."/>
            <person name="Lee S.K."/>
        </authorList>
    </citation>
    <scope>NUCLEOTIDE SEQUENCE [LARGE SCALE GENOMIC DNA]</scope>
    <source>
        <tissue evidence="2">Muscle</tissue>
    </source>
</reference>
<evidence type="ECO:0000313" key="2">
    <source>
        <dbReference type="EMBL" id="TNN65656.1"/>
    </source>
</evidence>
<feature type="region of interest" description="Disordered" evidence="1">
    <location>
        <begin position="1"/>
        <end position="71"/>
    </location>
</feature>
<protein>
    <submittedName>
        <fullName evidence="2">Uncharacterized protein</fullName>
    </submittedName>
</protein>
<organism evidence="2 3">
    <name type="scientific">Liparis tanakae</name>
    <name type="common">Tanaka's snailfish</name>
    <dbReference type="NCBI Taxonomy" id="230148"/>
    <lineage>
        <taxon>Eukaryota</taxon>
        <taxon>Metazoa</taxon>
        <taxon>Chordata</taxon>
        <taxon>Craniata</taxon>
        <taxon>Vertebrata</taxon>
        <taxon>Euteleostomi</taxon>
        <taxon>Actinopterygii</taxon>
        <taxon>Neopterygii</taxon>
        <taxon>Teleostei</taxon>
        <taxon>Neoteleostei</taxon>
        <taxon>Acanthomorphata</taxon>
        <taxon>Eupercaria</taxon>
        <taxon>Perciformes</taxon>
        <taxon>Cottioidei</taxon>
        <taxon>Cottales</taxon>
        <taxon>Liparidae</taxon>
        <taxon>Liparis</taxon>
    </lineage>
</organism>
<feature type="compositionally biased region" description="Basic residues" evidence="1">
    <location>
        <begin position="18"/>
        <end position="30"/>
    </location>
</feature>
<dbReference type="AlphaFoldDB" id="A0A4Z2HIM2"/>
<evidence type="ECO:0000313" key="3">
    <source>
        <dbReference type="Proteomes" id="UP000314294"/>
    </source>
</evidence>
<proteinExistence type="predicted"/>
<evidence type="ECO:0000256" key="1">
    <source>
        <dbReference type="SAM" id="MobiDB-lite"/>
    </source>
</evidence>
<accession>A0A4Z2HIM2</accession>
<gene>
    <name evidence="2" type="ORF">EYF80_024185</name>
</gene>
<sequence length="71" mass="7956">MESTESQVVSSPPPHSFLMRKKERTPKGRSKALQVFEDGEAQDDDLKLKTGGRKMNQTPSAVTRTSLPWII</sequence>
<dbReference type="EMBL" id="SRLO01000232">
    <property type="protein sequence ID" value="TNN65656.1"/>
    <property type="molecule type" value="Genomic_DNA"/>
</dbReference>
<name>A0A4Z2HIM2_9TELE</name>
<keyword evidence="3" id="KW-1185">Reference proteome</keyword>
<comment type="caution">
    <text evidence="2">The sequence shown here is derived from an EMBL/GenBank/DDBJ whole genome shotgun (WGS) entry which is preliminary data.</text>
</comment>
<feature type="compositionally biased region" description="Polar residues" evidence="1">
    <location>
        <begin position="1"/>
        <end position="10"/>
    </location>
</feature>
<feature type="compositionally biased region" description="Polar residues" evidence="1">
    <location>
        <begin position="55"/>
        <end position="71"/>
    </location>
</feature>